<dbReference type="GO" id="GO:0006313">
    <property type="term" value="P:DNA transposition"/>
    <property type="evidence" value="ECO:0007669"/>
    <property type="project" value="InterPro"/>
</dbReference>
<evidence type="ECO:0000259" key="1">
    <source>
        <dbReference type="SMART" id="SM01321"/>
    </source>
</evidence>
<evidence type="ECO:0000313" key="4">
    <source>
        <dbReference type="Proteomes" id="UP000023772"/>
    </source>
</evidence>
<dbReference type="Proteomes" id="UP000023772">
    <property type="component" value="Chromosome"/>
</dbReference>
<sequence>MQKKEFYKHILPHFQQPGQAYFVTWCLKDAVPVKAVAKYSEKLELLKHQIDFHRDRKFGTSCRKSRIQTANPQSRERRFLASEYQWLETAGSLKELKKEYYSLRQKHFKAFDKYLDVQQNAKIDLCKKQNLEIMMEALNFWQGKRLENEAFCIMSNHVHWVFQLFEKDDNDKPVYLQDIMHSVKRFSANRINKNEKRTGALWQKESFDTTIRNEKHMYNVIEYTLNNPVNAGLVNNREDWPGIGIRGFQPPV</sequence>
<feature type="domain" description="Transposase IS200-like" evidence="1">
    <location>
        <begin position="16"/>
        <end position="227"/>
    </location>
</feature>
<dbReference type="PANTHER" id="PTHR36966:SF1">
    <property type="entry name" value="REP-ASSOCIATED TYROSINE TRANSPOSASE"/>
    <property type="match status" value="1"/>
</dbReference>
<dbReference type="Pfam" id="PF01797">
    <property type="entry name" value="Y1_Tnp"/>
    <property type="match status" value="1"/>
</dbReference>
<evidence type="ECO:0000313" key="5">
    <source>
        <dbReference type="Proteomes" id="UP000181981"/>
    </source>
</evidence>
<evidence type="ECO:0000313" key="3">
    <source>
        <dbReference type="EMBL" id="SET34460.1"/>
    </source>
</evidence>
<keyword evidence="4" id="KW-1185">Reference proteome</keyword>
<dbReference type="PANTHER" id="PTHR36966">
    <property type="entry name" value="REP-ASSOCIATED TYROSINE TRANSPOSASE"/>
    <property type="match status" value="1"/>
</dbReference>
<dbReference type="EMBL" id="FOHT01000011">
    <property type="protein sequence ID" value="SET34460.1"/>
    <property type="molecule type" value="Genomic_DNA"/>
</dbReference>
<dbReference type="KEGG" id="dori:FH5T_20060"/>
<dbReference type="Gene3D" id="3.30.70.1290">
    <property type="entry name" value="Transposase IS200-like"/>
    <property type="match status" value="1"/>
</dbReference>
<dbReference type="InterPro" id="IPR002686">
    <property type="entry name" value="Transposase_17"/>
</dbReference>
<evidence type="ECO:0000313" key="2">
    <source>
        <dbReference type="EMBL" id="AHW61138.1"/>
    </source>
</evidence>
<name>X5DE20_9BACT</name>
<organism evidence="3 5">
    <name type="scientific">Draconibacterium orientale</name>
    <dbReference type="NCBI Taxonomy" id="1168034"/>
    <lineage>
        <taxon>Bacteria</taxon>
        <taxon>Pseudomonadati</taxon>
        <taxon>Bacteroidota</taxon>
        <taxon>Bacteroidia</taxon>
        <taxon>Marinilabiliales</taxon>
        <taxon>Prolixibacteraceae</taxon>
        <taxon>Draconibacterium</taxon>
    </lineage>
</organism>
<dbReference type="eggNOG" id="COG1943">
    <property type="taxonomic scope" value="Bacteria"/>
</dbReference>
<dbReference type="OrthoDB" id="9788881at2"/>
<dbReference type="InterPro" id="IPR052715">
    <property type="entry name" value="RAYT_transposase"/>
</dbReference>
<dbReference type="GO" id="GO:0004803">
    <property type="term" value="F:transposase activity"/>
    <property type="evidence" value="ECO:0007669"/>
    <property type="project" value="InterPro"/>
</dbReference>
<dbReference type="SUPFAM" id="SSF143422">
    <property type="entry name" value="Transposase IS200-like"/>
    <property type="match status" value="1"/>
</dbReference>
<reference evidence="3 5" key="2">
    <citation type="submission" date="2016-10" db="EMBL/GenBank/DDBJ databases">
        <authorList>
            <person name="de Groot N.N."/>
        </authorList>
    </citation>
    <scope>NUCLEOTIDE SEQUENCE [LARGE SCALE GENOMIC DNA]</scope>
    <source>
        <strain evidence="3 5">DSM 25947</strain>
    </source>
</reference>
<dbReference type="EMBL" id="CP007451">
    <property type="protein sequence ID" value="AHW61138.1"/>
    <property type="molecule type" value="Genomic_DNA"/>
</dbReference>
<dbReference type="RefSeq" id="WP_051568058.1">
    <property type="nucleotide sequence ID" value="NZ_FOHT01000011.1"/>
</dbReference>
<dbReference type="STRING" id="1168034.FH5T_20060"/>
<proteinExistence type="predicted"/>
<dbReference type="HOGENOM" id="CLU_092744_0_0_10"/>
<dbReference type="SMART" id="SM01321">
    <property type="entry name" value="Y1_Tnp"/>
    <property type="match status" value="1"/>
</dbReference>
<dbReference type="InterPro" id="IPR036515">
    <property type="entry name" value="Transposase_17_sf"/>
</dbReference>
<dbReference type="Proteomes" id="UP000181981">
    <property type="component" value="Unassembled WGS sequence"/>
</dbReference>
<gene>
    <name evidence="2" type="ORF">FH5T_20060</name>
    <name evidence="3" type="ORF">SAMN05444285_11113</name>
</gene>
<protein>
    <submittedName>
        <fullName evidence="2">Deoxyribonuclease</fullName>
    </submittedName>
    <submittedName>
        <fullName evidence="3">Transposase IS200 like</fullName>
    </submittedName>
</protein>
<dbReference type="AlphaFoldDB" id="X5DE20"/>
<accession>X5DE20</accession>
<reference evidence="2 4" key="1">
    <citation type="submission" date="2014-03" db="EMBL/GenBank/DDBJ databases">
        <title>Complete genome sequence of a deeply braunched marine Bacteroidia bacterium Draconibacterium orientale type strain FH5T.</title>
        <authorList>
            <person name="Li X."/>
            <person name="Wang X."/>
            <person name="Xie Z."/>
            <person name="Du Z."/>
            <person name="Chen G."/>
        </authorList>
    </citation>
    <scope>NUCLEOTIDE SEQUENCE [LARGE SCALE GENOMIC DNA]</scope>
    <source>
        <strain evidence="2 4">FH5</strain>
    </source>
</reference>
<dbReference type="GO" id="GO:0043565">
    <property type="term" value="F:sequence-specific DNA binding"/>
    <property type="evidence" value="ECO:0007669"/>
    <property type="project" value="TreeGrafter"/>
</dbReference>